<evidence type="ECO:0000313" key="3">
    <source>
        <dbReference type="Proteomes" id="UP000621455"/>
    </source>
</evidence>
<dbReference type="Proteomes" id="UP000621455">
    <property type="component" value="Unassembled WGS sequence"/>
</dbReference>
<evidence type="ECO:0000313" key="2">
    <source>
        <dbReference type="EMBL" id="NHZ79538.1"/>
    </source>
</evidence>
<dbReference type="PROSITE" id="PS51154">
    <property type="entry name" value="MACRO"/>
    <property type="match status" value="1"/>
</dbReference>
<protein>
    <submittedName>
        <fullName evidence="2">O-acetyl-ADP-ribose deacetylase</fullName>
    </submittedName>
</protein>
<accession>A0ABX0NC30</accession>
<dbReference type="CDD" id="cd02908">
    <property type="entry name" value="Macro_OAADPr_deacetylase"/>
    <property type="match status" value="1"/>
</dbReference>
<dbReference type="Pfam" id="PF01661">
    <property type="entry name" value="Macro"/>
    <property type="match status" value="1"/>
</dbReference>
<dbReference type="Gene3D" id="3.40.220.10">
    <property type="entry name" value="Leucine Aminopeptidase, subunit E, domain 1"/>
    <property type="match status" value="1"/>
</dbReference>
<dbReference type="SUPFAM" id="SSF52949">
    <property type="entry name" value="Macro domain-like"/>
    <property type="match status" value="1"/>
</dbReference>
<dbReference type="SMART" id="SM00506">
    <property type="entry name" value="A1pp"/>
    <property type="match status" value="1"/>
</dbReference>
<organism evidence="2 3">
    <name type="scientific">Massilia frigida</name>
    <dbReference type="NCBI Taxonomy" id="2609281"/>
    <lineage>
        <taxon>Bacteria</taxon>
        <taxon>Pseudomonadati</taxon>
        <taxon>Pseudomonadota</taxon>
        <taxon>Betaproteobacteria</taxon>
        <taxon>Burkholderiales</taxon>
        <taxon>Oxalobacteraceae</taxon>
        <taxon>Telluria group</taxon>
        <taxon>Massilia</taxon>
    </lineage>
</organism>
<feature type="domain" description="Macro" evidence="1">
    <location>
        <begin position="1"/>
        <end position="179"/>
    </location>
</feature>
<dbReference type="PANTHER" id="PTHR11106">
    <property type="entry name" value="GANGLIOSIDE INDUCED DIFFERENTIATION ASSOCIATED PROTEIN 2-RELATED"/>
    <property type="match status" value="1"/>
</dbReference>
<gene>
    <name evidence="2" type="ORF">F2P44_09635</name>
</gene>
<dbReference type="PANTHER" id="PTHR11106:SF27">
    <property type="entry name" value="MACRO DOMAIN-CONTAINING PROTEIN"/>
    <property type="match status" value="1"/>
</dbReference>
<dbReference type="EMBL" id="WHJG01000007">
    <property type="protein sequence ID" value="NHZ79538.1"/>
    <property type="molecule type" value="Genomic_DNA"/>
</dbReference>
<keyword evidence="3" id="KW-1185">Reference proteome</keyword>
<sequence length="179" mass="18341">MTQHPDHQSGAVLRAVRADITTLQVDAIVNAANSSLLGGGGVDGAIHRAAGPELVHECRLLGGCKTGEAKATRAYRLLAKCIIHTVGPVWRGGGSGEAALLASCYRRAIDIAAARDLASIAFPAISTGIYGYPLALAAGTAVAAVREALLTAPSLREVVFCCFSADDLALYETALGTSP</sequence>
<dbReference type="InterPro" id="IPR043472">
    <property type="entry name" value="Macro_dom-like"/>
</dbReference>
<reference evidence="2 3" key="1">
    <citation type="submission" date="2019-10" db="EMBL/GenBank/DDBJ databases">
        <title>Taxonomy of Antarctic Massilia spp.: description of Massilia rubra sp. nov., Massilia aquatica sp. nov., Massilia mucilaginosa sp. nov., Massilia frigida sp. nov. isolated from streams, lakes and regoliths.</title>
        <authorList>
            <person name="Holochova P."/>
            <person name="Sedlacek I."/>
            <person name="Kralova S."/>
            <person name="Maslanova I."/>
            <person name="Busse H.-J."/>
            <person name="Stankova E."/>
            <person name="Vrbovska V."/>
            <person name="Kovarovic V."/>
            <person name="Bartak M."/>
            <person name="Svec P."/>
            <person name="Pantucek R."/>
        </authorList>
    </citation>
    <scope>NUCLEOTIDE SEQUENCE [LARGE SCALE GENOMIC DNA]</scope>
    <source>
        <strain evidence="2 3">CCM 8695</strain>
    </source>
</reference>
<dbReference type="NCBIfam" id="NF001664">
    <property type="entry name" value="PRK00431.1-6"/>
    <property type="match status" value="1"/>
</dbReference>
<evidence type="ECO:0000259" key="1">
    <source>
        <dbReference type="PROSITE" id="PS51154"/>
    </source>
</evidence>
<dbReference type="RefSeq" id="WP_167086485.1">
    <property type="nucleotide sequence ID" value="NZ_WHJG01000007.1"/>
</dbReference>
<name>A0ABX0NC30_9BURK</name>
<proteinExistence type="predicted"/>
<comment type="caution">
    <text evidence="2">The sequence shown here is derived from an EMBL/GenBank/DDBJ whole genome shotgun (WGS) entry which is preliminary data.</text>
</comment>
<dbReference type="InterPro" id="IPR002589">
    <property type="entry name" value="Macro_dom"/>
</dbReference>